<evidence type="ECO:0000259" key="6">
    <source>
        <dbReference type="PROSITE" id="PS50887"/>
    </source>
</evidence>
<dbReference type="InterPro" id="IPR035919">
    <property type="entry name" value="EAL_sf"/>
</dbReference>
<keyword evidence="2" id="KW-0812">Transmembrane</keyword>
<dbReference type="InterPro" id="IPR052155">
    <property type="entry name" value="Biofilm_reg_signaling"/>
</dbReference>
<dbReference type="SMART" id="SM00052">
    <property type="entry name" value="EAL"/>
    <property type="match status" value="1"/>
</dbReference>
<dbReference type="InterPro" id="IPR043128">
    <property type="entry name" value="Rev_trsase/Diguanyl_cyclase"/>
</dbReference>
<dbReference type="Pfam" id="PF00563">
    <property type="entry name" value="EAL"/>
    <property type="match status" value="1"/>
</dbReference>
<feature type="transmembrane region" description="Helical" evidence="2">
    <location>
        <begin position="300"/>
        <end position="322"/>
    </location>
</feature>
<keyword evidence="2" id="KW-1133">Transmembrane helix</keyword>
<evidence type="ECO:0000256" key="2">
    <source>
        <dbReference type="SAM" id="Phobius"/>
    </source>
</evidence>
<dbReference type="Gene3D" id="3.30.450.40">
    <property type="match status" value="3"/>
</dbReference>
<dbReference type="PANTHER" id="PTHR44757:SF2">
    <property type="entry name" value="BIOFILM ARCHITECTURE MAINTENANCE PROTEIN MBAA"/>
    <property type="match status" value="1"/>
</dbReference>
<dbReference type="SMART" id="SM00267">
    <property type="entry name" value="GGDEF"/>
    <property type="match status" value="1"/>
</dbReference>
<dbReference type="InterPro" id="IPR029016">
    <property type="entry name" value="GAF-like_dom_sf"/>
</dbReference>
<dbReference type="PROSITE" id="PS50883">
    <property type="entry name" value="EAL"/>
    <property type="match status" value="1"/>
</dbReference>
<evidence type="ECO:0000313" key="7">
    <source>
        <dbReference type="EMBL" id="OIQ89044.1"/>
    </source>
</evidence>
<protein>
    <submittedName>
        <fullName evidence="7">Putative membrane protein YjcC</fullName>
    </submittedName>
</protein>
<organism evidence="7">
    <name type="scientific">mine drainage metagenome</name>
    <dbReference type="NCBI Taxonomy" id="410659"/>
    <lineage>
        <taxon>unclassified sequences</taxon>
        <taxon>metagenomes</taxon>
        <taxon>ecological metagenomes</taxon>
    </lineage>
</organism>
<dbReference type="CDD" id="cd01948">
    <property type="entry name" value="EAL"/>
    <property type="match status" value="1"/>
</dbReference>
<dbReference type="Pfam" id="PF13426">
    <property type="entry name" value="PAS_9"/>
    <property type="match status" value="2"/>
</dbReference>
<dbReference type="InterPro" id="IPR001633">
    <property type="entry name" value="EAL_dom"/>
</dbReference>
<feature type="domain" description="PAC" evidence="4">
    <location>
        <begin position="581"/>
        <end position="635"/>
    </location>
</feature>
<dbReference type="NCBIfam" id="TIGR00229">
    <property type="entry name" value="sensory_box"/>
    <property type="match status" value="2"/>
</dbReference>
<proteinExistence type="predicted"/>
<evidence type="ECO:0000256" key="1">
    <source>
        <dbReference type="SAM" id="MobiDB-lite"/>
    </source>
</evidence>
<dbReference type="GO" id="GO:0020037">
    <property type="term" value="F:heme binding"/>
    <property type="evidence" value="ECO:0007669"/>
    <property type="project" value="InterPro"/>
</dbReference>
<feature type="domain" description="PAS" evidence="3">
    <location>
        <begin position="510"/>
        <end position="556"/>
    </location>
</feature>
<feature type="region of interest" description="Disordered" evidence="1">
    <location>
        <begin position="1"/>
        <end position="22"/>
    </location>
</feature>
<dbReference type="InterPro" id="IPR000014">
    <property type="entry name" value="PAS"/>
</dbReference>
<dbReference type="InterPro" id="IPR000160">
    <property type="entry name" value="GGDEF_dom"/>
</dbReference>
<dbReference type="InterPro" id="IPR001610">
    <property type="entry name" value="PAC"/>
</dbReference>
<dbReference type="Pfam" id="PF13185">
    <property type="entry name" value="GAF_2"/>
    <property type="match status" value="2"/>
</dbReference>
<name>A0A1J5RA98_9ZZZZ</name>
<evidence type="ECO:0000259" key="3">
    <source>
        <dbReference type="PROSITE" id="PS50112"/>
    </source>
</evidence>
<feature type="domain" description="EAL" evidence="5">
    <location>
        <begin position="1435"/>
        <end position="1687"/>
    </location>
</feature>
<dbReference type="PANTHER" id="PTHR44757">
    <property type="entry name" value="DIGUANYLATE CYCLASE DGCP"/>
    <property type="match status" value="1"/>
</dbReference>
<comment type="caution">
    <text evidence="7">The sequence shown here is derived from an EMBL/GenBank/DDBJ whole genome shotgun (WGS) entry which is preliminary data.</text>
</comment>
<dbReference type="Pfam" id="PF00990">
    <property type="entry name" value="GGDEF"/>
    <property type="match status" value="1"/>
</dbReference>
<dbReference type="InterPro" id="IPR003018">
    <property type="entry name" value="GAF"/>
</dbReference>
<dbReference type="SUPFAM" id="SSF55073">
    <property type="entry name" value="Nucleotide cyclase"/>
    <property type="match status" value="1"/>
</dbReference>
<accession>A0A1J5RA98</accession>
<gene>
    <name evidence="7" type="primary">yjcC_7</name>
    <name evidence="7" type="ORF">GALL_290790</name>
</gene>
<keyword evidence="2" id="KW-0472">Membrane</keyword>
<dbReference type="PROSITE" id="PS50112">
    <property type="entry name" value="PAS"/>
    <property type="match status" value="1"/>
</dbReference>
<dbReference type="Gene3D" id="3.20.20.450">
    <property type="entry name" value="EAL domain"/>
    <property type="match status" value="1"/>
</dbReference>
<dbReference type="SUPFAM" id="SSF55781">
    <property type="entry name" value="GAF domain-like"/>
    <property type="match status" value="3"/>
</dbReference>
<feature type="compositionally biased region" description="Basic residues" evidence="1">
    <location>
        <begin position="1"/>
        <end position="11"/>
    </location>
</feature>
<dbReference type="Gene3D" id="3.30.70.270">
    <property type="match status" value="1"/>
</dbReference>
<dbReference type="InterPro" id="IPR029787">
    <property type="entry name" value="Nucleotide_cyclase"/>
</dbReference>
<evidence type="ECO:0000259" key="4">
    <source>
        <dbReference type="PROSITE" id="PS50113"/>
    </source>
</evidence>
<dbReference type="SUPFAM" id="SSF141868">
    <property type="entry name" value="EAL domain-like"/>
    <property type="match status" value="1"/>
</dbReference>
<dbReference type="SMART" id="SM00086">
    <property type="entry name" value="PAC"/>
    <property type="match status" value="2"/>
</dbReference>
<evidence type="ECO:0000259" key="5">
    <source>
        <dbReference type="PROSITE" id="PS50883"/>
    </source>
</evidence>
<dbReference type="InterPro" id="IPR000700">
    <property type="entry name" value="PAS-assoc_C"/>
</dbReference>
<dbReference type="NCBIfam" id="TIGR00254">
    <property type="entry name" value="GGDEF"/>
    <property type="match status" value="1"/>
</dbReference>
<dbReference type="InterPro" id="IPR035965">
    <property type="entry name" value="PAS-like_dom_sf"/>
</dbReference>
<dbReference type="Gene3D" id="3.30.450.20">
    <property type="entry name" value="PAS domain"/>
    <property type="match status" value="2"/>
</dbReference>
<sequence>MPGTRARRRRAAASPPENPPPAVTLPRLLRALAHSSLLARAALLVPWLALTALAAGLLSHDSETVRREIDTRARTQAIALAQLVAGRLNTQYRELQFAGVALLGAHGDPRQPDANTARTLRDFAALHPNLYAFNVQSADGDSIIWSTHPQSARPITDAGGFTALSAQPDFLLGRARLATRALQPRAAHAWSSGHVMTMRVRVRGSDGRTGFFVGSPYRVEDLLQTDALRGTPWRLRVVDLRNGATVGEVDAHGVDFRRHGGAPADALRVAVAVPGYPFEVRATAPAAYVAAAQRAALTPLAWWMGALLAVLGASSAFVGLLLRRLAARNAALDRASTLLQRFGELQSLLAQVNQAAARLDDEAAFLEALCRLAIDDGRLALAFVGRPRADGTLEFVAAAGQTRYLDGLLISVAPECAEGRGPAGCAWRDGRAHFNASFASAPLAPWRERAARFGLQASAALPIRRDGASWAVLILCRGDDVAFDPPMQRLLLELADDVGHGLERIAHRQRLRLLDSAVAALSDGLTIADAERRLIFVNAAFTTISGYRRDEVLGRSAALLQGRGSDAEVVARIGRALRDGTRFDGELLNRRRDGTPFWNHLHIDPVRDARGEVTHYVGIQHDASREREALDLQQALLANAQSGILIARQRKIVTANSTMAEMLGCTPAELPGREARRLYADEAEFARVGAAYATLHAQRWVALAGVRLRRADGTTLLCDLHARLLSDGETSVWTYIDVTEREAQAQRLQRAQRVYRALLAAADALLQSASDADMIERLCASLLDGTDFSAVWLARPDAQGVFTTLGRASATPAGVAFLDALRVPVDDPRALVARSWRGQTTTLHLDHPAAHEGDVADALRSLEWACALATPVRRAQRPWGVLAFASTAAGGFDDVTRAACEQVAALLGHGLDEVDRKSALHALQSAESQRARTDALTGLPNRLALDEYLPGALARAERRQSVLAVGLLDLDDFKPVNDTFGHAAGDALLRAFADTLRARLRRGDFLARLGGDEFVVVCENLDRARHLDELGVALERLHEAVRAPFDLGDGRRAQVGMTMGLACFPFDADAPDALLRLADAAMYANKLHKLDRASWWRLGATAEAIEHGAREAAFDLFGAEADVLLGSLDAKLLDALAAALAAASSDAGERFAMLRELSADERAGALHAQAAHLRELLGARVTREALVARARTLGQSHALAGVSAAGIEEAYGVYEDLLRERLENAVISSRQRYRVLRVATGRLRLDLQTQLVAIGQTSACYFALLEHADGAAPRWVDLLPATLHALGELPGVRHAIVFRPDAHGTLHDEAGVGADFDAIAARLRRGRLHLNLELAPDGQREPVALAWFTRQVQTVCSIALDARLAPWHALARDAGWRSVACVPIASGDDTDSVLVLFGAYPRQFASDWMHSWLELLRSGLGAQFATTARGHRPIDPQRRQALRELLHDHGLRMWVQPIVDLQSGAVSKVEALARLHTAGGEVLLPAQFLPAFGEQDLHALFLQGLEQSLELVHGWREAGLDVEIAVNLPPSTLAHADCASWIEQALRRAQVAAHHLVVEVLENETIDRARSDEAIYALGALGVRLALDDLGAGYNSLTRLAALPIDTVKIDQGLLRELPSDPVKTLRLLATLIRLGQQFALRTVVEGLETDGHVEAARLLGARFGQGYALARPMPAADFPAWLRARQATTPAADEPPRSWLGALAFQWVATRDPLRQHEPGPVEQCPLSLFLRERGVDDAQVLGWHRCVHGDAPAAQRDDAAEALLQWLARRVSTGD</sequence>
<dbReference type="Pfam" id="PF01590">
    <property type="entry name" value="GAF"/>
    <property type="match status" value="1"/>
</dbReference>
<dbReference type="EMBL" id="MLJW01000347">
    <property type="protein sequence ID" value="OIQ89044.1"/>
    <property type="molecule type" value="Genomic_DNA"/>
</dbReference>
<reference evidence="7" key="1">
    <citation type="submission" date="2016-10" db="EMBL/GenBank/DDBJ databases">
        <title>Sequence of Gallionella enrichment culture.</title>
        <authorList>
            <person name="Poehlein A."/>
            <person name="Muehling M."/>
            <person name="Daniel R."/>
        </authorList>
    </citation>
    <scope>NUCLEOTIDE SEQUENCE</scope>
</reference>
<dbReference type="SMART" id="SM00091">
    <property type="entry name" value="PAS"/>
    <property type="match status" value="2"/>
</dbReference>
<dbReference type="PROSITE" id="PS50113">
    <property type="entry name" value="PAC"/>
    <property type="match status" value="1"/>
</dbReference>
<dbReference type="SUPFAM" id="SSF55785">
    <property type="entry name" value="PYP-like sensor domain (PAS domain)"/>
    <property type="match status" value="2"/>
</dbReference>
<dbReference type="Gene3D" id="1.10.490.10">
    <property type="entry name" value="Globins"/>
    <property type="match status" value="1"/>
</dbReference>
<dbReference type="GO" id="GO:0019825">
    <property type="term" value="F:oxygen binding"/>
    <property type="evidence" value="ECO:0007669"/>
    <property type="project" value="InterPro"/>
</dbReference>
<dbReference type="CDD" id="cd00130">
    <property type="entry name" value="PAS"/>
    <property type="match status" value="2"/>
</dbReference>
<feature type="domain" description="GGDEF" evidence="6">
    <location>
        <begin position="961"/>
        <end position="1098"/>
    </location>
</feature>
<dbReference type="PROSITE" id="PS50887">
    <property type="entry name" value="GGDEF"/>
    <property type="match status" value="1"/>
</dbReference>
<dbReference type="CDD" id="cd01949">
    <property type="entry name" value="GGDEF"/>
    <property type="match status" value="1"/>
</dbReference>
<dbReference type="InterPro" id="IPR012292">
    <property type="entry name" value="Globin/Proto"/>
</dbReference>